<evidence type="ECO:0000313" key="4">
    <source>
        <dbReference type="EMBL" id="SMF65539.1"/>
    </source>
</evidence>
<protein>
    <submittedName>
        <fullName evidence="4">CBS domain-containing protein</fullName>
    </submittedName>
</protein>
<dbReference type="Proteomes" id="UP000192911">
    <property type="component" value="Unassembled WGS sequence"/>
</dbReference>
<dbReference type="EMBL" id="FXAH01000014">
    <property type="protein sequence ID" value="SMF65539.1"/>
    <property type="molecule type" value="Genomic_DNA"/>
</dbReference>
<dbReference type="PANTHER" id="PTHR43080">
    <property type="entry name" value="CBS DOMAIN-CONTAINING PROTEIN CBSX3, MITOCHONDRIAL"/>
    <property type="match status" value="1"/>
</dbReference>
<dbReference type="PIRSF" id="PIRSF036990">
    <property type="entry name" value="UCP036990_CBS_BON"/>
    <property type="match status" value="1"/>
</dbReference>
<gene>
    <name evidence="4" type="ORF">SAMN06295900_11435</name>
</gene>
<dbReference type="GeneID" id="95551712"/>
<keyword evidence="1 2" id="KW-0129">CBS domain</keyword>
<dbReference type="InterPro" id="IPR017080">
    <property type="entry name" value="UCP036990_CBS_BON"/>
</dbReference>
<dbReference type="SUPFAM" id="SSF54631">
    <property type="entry name" value="CBS-domain pair"/>
    <property type="match status" value="1"/>
</dbReference>
<dbReference type="STRING" id="28094.SAMN06295900_11435"/>
<organism evidence="4 5">
    <name type="scientific">Trinickia caryophylli</name>
    <name type="common">Paraburkholderia caryophylli</name>
    <dbReference type="NCBI Taxonomy" id="28094"/>
    <lineage>
        <taxon>Bacteria</taxon>
        <taxon>Pseudomonadati</taxon>
        <taxon>Pseudomonadota</taxon>
        <taxon>Betaproteobacteria</taxon>
        <taxon>Burkholderiales</taxon>
        <taxon>Burkholderiaceae</taxon>
        <taxon>Trinickia</taxon>
    </lineage>
</organism>
<dbReference type="CDD" id="cd04586">
    <property type="entry name" value="CBS_pair_BON_assoc"/>
    <property type="match status" value="1"/>
</dbReference>
<evidence type="ECO:0000313" key="5">
    <source>
        <dbReference type="Proteomes" id="UP000192911"/>
    </source>
</evidence>
<name>A0A1X7G873_TRICW</name>
<dbReference type="PROSITE" id="PS51371">
    <property type="entry name" value="CBS"/>
    <property type="match status" value="2"/>
</dbReference>
<evidence type="ECO:0000259" key="3">
    <source>
        <dbReference type="PROSITE" id="PS51371"/>
    </source>
</evidence>
<dbReference type="SMART" id="SM00116">
    <property type="entry name" value="CBS"/>
    <property type="match status" value="2"/>
</dbReference>
<sequence>MNMHARDIMTSQVVWLRPDMTVQEAAAVLVEHRISGAPVIEEPGILLGMVSESDLLHRVELGTQQRHAAAAPCAPWQNRDAEDYVKSHGRLVMDVMTEEVVSVDEMAPLAEVADLFDRHRLRRVPVLRAGRVVGIVSRADLLQALANAPAPPPAPDTVADGDLLARLTAVLRGQQWAFSEHDFTVRDGIVHLWNRHPRPHSELHAMIVAAETLPGVKEVEVHDETMPRPVWR</sequence>
<dbReference type="Pfam" id="PF00571">
    <property type="entry name" value="CBS"/>
    <property type="match status" value="2"/>
</dbReference>
<evidence type="ECO:0000256" key="1">
    <source>
        <dbReference type="ARBA" id="ARBA00023122"/>
    </source>
</evidence>
<dbReference type="InterPro" id="IPR000644">
    <property type="entry name" value="CBS_dom"/>
</dbReference>
<dbReference type="AlphaFoldDB" id="A0A1X7G873"/>
<evidence type="ECO:0000256" key="2">
    <source>
        <dbReference type="PROSITE-ProRule" id="PRU00703"/>
    </source>
</evidence>
<dbReference type="Gene3D" id="3.10.580.10">
    <property type="entry name" value="CBS-domain"/>
    <property type="match status" value="1"/>
</dbReference>
<feature type="domain" description="CBS" evidence="3">
    <location>
        <begin position="9"/>
        <end position="65"/>
    </location>
</feature>
<dbReference type="RefSeq" id="WP_158243543.1">
    <property type="nucleotide sequence ID" value="NZ_BSQD01000013.1"/>
</dbReference>
<proteinExistence type="predicted"/>
<reference evidence="5" key="1">
    <citation type="submission" date="2017-04" db="EMBL/GenBank/DDBJ databases">
        <authorList>
            <person name="Varghese N."/>
            <person name="Submissions S."/>
        </authorList>
    </citation>
    <scope>NUCLEOTIDE SEQUENCE [LARGE SCALE GENOMIC DNA]</scope>
    <source>
        <strain evidence="5">Ballard 720</strain>
    </source>
</reference>
<dbReference type="InterPro" id="IPR046342">
    <property type="entry name" value="CBS_dom_sf"/>
</dbReference>
<accession>A0A1X7G873</accession>
<dbReference type="PANTHER" id="PTHR43080:SF26">
    <property type="entry name" value="REGULATORY PROTEIN"/>
    <property type="match status" value="1"/>
</dbReference>
<dbReference type="InterPro" id="IPR051257">
    <property type="entry name" value="Diverse_CBS-Domain"/>
</dbReference>
<feature type="domain" description="CBS" evidence="3">
    <location>
        <begin position="96"/>
        <end position="152"/>
    </location>
</feature>
<keyword evidence="5" id="KW-1185">Reference proteome</keyword>